<dbReference type="HOGENOM" id="CLU_2472133_0_0_1"/>
<dbReference type="InterPro" id="IPR006460">
    <property type="entry name" value="MIZ1-like_pln"/>
</dbReference>
<dbReference type="GO" id="GO:0010274">
    <property type="term" value="P:hydrotropism"/>
    <property type="evidence" value="ECO:0007669"/>
    <property type="project" value="InterPro"/>
</dbReference>
<dbReference type="STRING" id="81972.D7LQS7"/>
<dbReference type="AlphaFoldDB" id="D7LQS7"/>
<dbReference type="Pfam" id="PF04759">
    <property type="entry name" value="DUF617"/>
    <property type="match status" value="1"/>
</dbReference>
<evidence type="ECO:0000313" key="1">
    <source>
        <dbReference type="EMBL" id="EFH51526.1"/>
    </source>
</evidence>
<sequence>MAAFKTDSKKKRPRGERIVTRMGVGGLPVATTVDEEGNGAVGSGKGELMYMRARFERVIGSRDLEAFYIMNPDVSSGGPKHSVYFLRV</sequence>
<dbReference type="EMBL" id="GL348717">
    <property type="protein sequence ID" value="EFH51526.1"/>
    <property type="molecule type" value="Genomic_DNA"/>
</dbReference>
<dbReference type="PANTHER" id="PTHR31696">
    <property type="entry name" value="PROTEIN MIZU-KUSSEI 1"/>
    <property type="match status" value="1"/>
</dbReference>
<organism evidence="2">
    <name type="scientific">Arabidopsis lyrata subsp. lyrata</name>
    <name type="common">Lyre-leaved rock-cress</name>
    <dbReference type="NCBI Taxonomy" id="81972"/>
    <lineage>
        <taxon>Eukaryota</taxon>
        <taxon>Viridiplantae</taxon>
        <taxon>Streptophyta</taxon>
        <taxon>Embryophyta</taxon>
        <taxon>Tracheophyta</taxon>
        <taxon>Spermatophyta</taxon>
        <taxon>Magnoliopsida</taxon>
        <taxon>eudicotyledons</taxon>
        <taxon>Gunneridae</taxon>
        <taxon>Pentapetalae</taxon>
        <taxon>rosids</taxon>
        <taxon>malvids</taxon>
        <taxon>Brassicales</taxon>
        <taxon>Brassicaceae</taxon>
        <taxon>Camelineae</taxon>
        <taxon>Arabidopsis</taxon>
    </lineage>
</organism>
<evidence type="ECO:0000313" key="2">
    <source>
        <dbReference type="Proteomes" id="UP000008694"/>
    </source>
</evidence>
<gene>
    <name evidence="1" type="ORF">ARALYDRAFT_664343</name>
</gene>
<dbReference type="Gramene" id="Al_scaffold_0005_378">
    <property type="protein sequence ID" value="Al_scaffold_0005_378"/>
    <property type="gene ID" value="Al_scaffold_0005_378"/>
</dbReference>
<dbReference type="Proteomes" id="UP000008694">
    <property type="component" value="Unassembled WGS sequence"/>
</dbReference>
<keyword evidence="2" id="KW-1185">Reference proteome</keyword>
<accession>D7LQS7</accession>
<name>D7LQS7_ARALL</name>
<dbReference type="PANTHER" id="PTHR31696:SF14">
    <property type="entry name" value="PROTEIN MIZU-KUSSEI 1"/>
    <property type="match status" value="1"/>
</dbReference>
<proteinExistence type="predicted"/>
<reference evidence="2" key="1">
    <citation type="journal article" date="2011" name="Nat. Genet.">
        <title>The Arabidopsis lyrata genome sequence and the basis of rapid genome size change.</title>
        <authorList>
            <person name="Hu T.T."/>
            <person name="Pattyn P."/>
            <person name="Bakker E.G."/>
            <person name="Cao J."/>
            <person name="Cheng J.-F."/>
            <person name="Clark R.M."/>
            <person name="Fahlgren N."/>
            <person name="Fawcett J.A."/>
            <person name="Grimwood J."/>
            <person name="Gundlach H."/>
            <person name="Haberer G."/>
            <person name="Hollister J.D."/>
            <person name="Ossowski S."/>
            <person name="Ottilar R.P."/>
            <person name="Salamov A.A."/>
            <person name="Schneeberger K."/>
            <person name="Spannagl M."/>
            <person name="Wang X."/>
            <person name="Yang L."/>
            <person name="Nasrallah M.E."/>
            <person name="Bergelson J."/>
            <person name="Carrington J.C."/>
            <person name="Gaut B.S."/>
            <person name="Schmutz J."/>
            <person name="Mayer K.F.X."/>
            <person name="Van de Peer Y."/>
            <person name="Grigoriev I.V."/>
            <person name="Nordborg M."/>
            <person name="Weigel D."/>
            <person name="Guo Y.-L."/>
        </authorList>
    </citation>
    <scope>NUCLEOTIDE SEQUENCE [LARGE SCALE GENOMIC DNA]</scope>
    <source>
        <strain evidence="2">cv. MN47</strain>
    </source>
</reference>
<protein>
    <submittedName>
        <fullName evidence="1">Predicted protein</fullName>
    </submittedName>
</protein>